<proteinExistence type="predicted"/>
<dbReference type="STRING" id="1884261.A0A5C3QM91"/>
<dbReference type="EMBL" id="ML178825">
    <property type="protein sequence ID" value="TFL01329.1"/>
    <property type="molecule type" value="Genomic_DNA"/>
</dbReference>
<evidence type="ECO:0000313" key="3">
    <source>
        <dbReference type="EMBL" id="TFL01329.1"/>
    </source>
</evidence>
<dbReference type="AlphaFoldDB" id="A0A5C3QM91"/>
<feature type="domain" description="HNH nuclease" evidence="2">
    <location>
        <begin position="86"/>
        <end position="158"/>
    </location>
</feature>
<name>A0A5C3QM91_9AGAR</name>
<dbReference type="InterPro" id="IPR003615">
    <property type="entry name" value="HNH_nuc"/>
</dbReference>
<sequence>MSTQPWILFQKLDDGTKYDEPLERSENGVMPQGSIIILKPDATPLDLNTLEITSEHHRPRNSSLNRSGSPGVASFTSRVRERDRRCCISGTLVPEDLFAPFRTSHIYPVAHTDTWNNRRLHEHILDDAPEEEQGTSQINSVQNGLLLRTDLHDLWDLYFYGVDVDMSELSRFSLTSLIDESQNDHRIIAFGPMNEYDGRRLYINSQKTPLQPVA</sequence>
<evidence type="ECO:0000313" key="4">
    <source>
        <dbReference type="Proteomes" id="UP000305067"/>
    </source>
</evidence>
<organism evidence="3 4">
    <name type="scientific">Pterulicium gracile</name>
    <dbReference type="NCBI Taxonomy" id="1884261"/>
    <lineage>
        <taxon>Eukaryota</taxon>
        <taxon>Fungi</taxon>
        <taxon>Dikarya</taxon>
        <taxon>Basidiomycota</taxon>
        <taxon>Agaricomycotina</taxon>
        <taxon>Agaricomycetes</taxon>
        <taxon>Agaricomycetidae</taxon>
        <taxon>Agaricales</taxon>
        <taxon>Pleurotineae</taxon>
        <taxon>Pterulaceae</taxon>
        <taxon>Pterulicium</taxon>
    </lineage>
</organism>
<dbReference type="Proteomes" id="UP000305067">
    <property type="component" value="Unassembled WGS sequence"/>
</dbReference>
<feature type="region of interest" description="Disordered" evidence="1">
    <location>
        <begin position="54"/>
        <end position="76"/>
    </location>
</feature>
<dbReference type="Pfam" id="PF13391">
    <property type="entry name" value="HNH_2"/>
    <property type="match status" value="1"/>
</dbReference>
<accession>A0A5C3QM91</accession>
<dbReference type="OrthoDB" id="2142759at2759"/>
<evidence type="ECO:0000256" key="1">
    <source>
        <dbReference type="SAM" id="MobiDB-lite"/>
    </source>
</evidence>
<keyword evidence="4" id="KW-1185">Reference proteome</keyword>
<protein>
    <recommendedName>
        <fullName evidence="2">HNH nuclease domain-containing protein</fullName>
    </recommendedName>
</protein>
<gene>
    <name evidence="3" type="ORF">BDV98DRAFT_567916</name>
</gene>
<reference evidence="3 4" key="1">
    <citation type="journal article" date="2019" name="Nat. Ecol. Evol.">
        <title>Megaphylogeny resolves global patterns of mushroom evolution.</title>
        <authorList>
            <person name="Varga T."/>
            <person name="Krizsan K."/>
            <person name="Foldi C."/>
            <person name="Dima B."/>
            <person name="Sanchez-Garcia M."/>
            <person name="Sanchez-Ramirez S."/>
            <person name="Szollosi G.J."/>
            <person name="Szarkandi J.G."/>
            <person name="Papp V."/>
            <person name="Albert L."/>
            <person name="Andreopoulos W."/>
            <person name="Angelini C."/>
            <person name="Antonin V."/>
            <person name="Barry K.W."/>
            <person name="Bougher N.L."/>
            <person name="Buchanan P."/>
            <person name="Buyck B."/>
            <person name="Bense V."/>
            <person name="Catcheside P."/>
            <person name="Chovatia M."/>
            <person name="Cooper J."/>
            <person name="Damon W."/>
            <person name="Desjardin D."/>
            <person name="Finy P."/>
            <person name="Geml J."/>
            <person name="Haridas S."/>
            <person name="Hughes K."/>
            <person name="Justo A."/>
            <person name="Karasinski D."/>
            <person name="Kautmanova I."/>
            <person name="Kiss B."/>
            <person name="Kocsube S."/>
            <person name="Kotiranta H."/>
            <person name="LaButti K.M."/>
            <person name="Lechner B.E."/>
            <person name="Liimatainen K."/>
            <person name="Lipzen A."/>
            <person name="Lukacs Z."/>
            <person name="Mihaltcheva S."/>
            <person name="Morgado L.N."/>
            <person name="Niskanen T."/>
            <person name="Noordeloos M.E."/>
            <person name="Ohm R.A."/>
            <person name="Ortiz-Santana B."/>
            <person name="Ovrebo C."/>
            <person name="Racz N."/>
            <person name="Riley R."/>
            <person name="Savchenko A."/>
            <person name="Shiryaev A."/>
            <person name="Soop K."/>
            <person name="Spirin V."/>
            <person name="Szebenyi C."/>
            <person name="Tomsovsky M."/>
            <person name="Tulloss R.E."/>
            <person name="Uehling J."/>
            <person name="Grigoriev I.V."/>
            <person name="Vagvolgyi C."/>
            <person name="Papp T."/>
            <person name="Martin F.M."/>
            <person name="Miettinen O."/>
            <person name="Hibbett D.S."/>
            <person name="Nagy L.G."/>
        </authorList>
    </citation>
    <scope>NUCLEOTIDE SEQUENCE [LARGE SCALE GENOMIC DNA]</scope>
    <source>
        <strain evidence="3 4">CBS 309.79</strain>
    </source>
</reference>
<evidence type="ECO:0000259" key="2">
    <source>
        <dbReference type="Pfam" id="PF13391"/>
    </source>
</evidence>